<name>A0A5P8WCK2_9NOSO</name>
<keyword evidence="2" id="KW-1185">Reference proteome</keyword>
<sequence length="41" mass="5214">MLYFRSYFLYNLFWRSQVNLYVVFIFQDLRKIMKKRTAKDA</sequence>
<dbReference type="Proteomes" id="UP000326678">
    <property type="component" value="Chromosome Gxm2"/>
</dbReference>
<accession>A0A5P8WCK2</accession>
<dbReference type="KEGG" id="nsh:GXM_08041"/>
<proteinExistence type="predicted"/>
<dbReference type="AlphaFoldDB" id="A0A5P8WCK2"/>
<organism evidence="1 2">
    <name type="scientific">Nostoc sphaeroides CCNUC1</name>
    <dbReference type="NCBI Taxonomy" id="2653204"/>
    <lineage>
        <taxon>Bacteria</taxon>
        <taxon>Bacillati</taxon>
        <taxon>Cyanobacteriota</taxon>
        <taxon>Cyanophyceae</taxon>
        <taxon>Nostocales</taxon>
        <taxon>Nostocaceae</taxon>
        <taxon>Nostoc</taxon>
    </lineage>
</organism>
<protein>
    <submittedName>
        <fullName evidence="1">Uncharacterized protein</fullName>
    </submittedName>
</protein>
<gene>
    <name evidence="1" type="ORF">GXM_08041</name>
</gene>
<reference evidence="1 2" key="1">
    <citation type="submission" date="2019-10" db="EMBL/GenBank/DDBJ databases">
        <title>Genomic and transcriptomic insights into the perfect genentic adaptation of a filamentous nitrogen-fixing cyanobacterium to rice fields.</title>
        <authorList>
            <person name="Chen Z."/>
        </authorList>
    </citation>
    <scope>NUCLEOTIDE SEQUENCE [LARGE SCALE GENOMIC DNA]</scope>
    <source>
        <strain evidence="1">CCNUC1</strain>
    </source>
</reference>
<dbReference type="EMBL" id="CP045227">
    <property type="protein sequence ID" value="QFS50547.1"/>
    <property type="molecule type" value="Genomic_DNA"/>
</dbReference>
<evidence type="ECO:0000313" key="2">
    <source>
        <dbReference type="Proteomes" id="UP000326678"/>
    </source>
</evidence>
<evidence type="ECO:0000313" key="1">
    <source>
        <dbReference type="EMBL" id="QFS50547.1"/>
    </source>
</evidence>